<dbReference type="Proteomes" id="UP001476247">
    <property type="component" value="Unassembled WGS sequence"/>
</dbReference>
<feature type="transmembrane region" description="Helical" evidence="6">
    <location>
        <begin position="128"/>
        <end position="149"/>
    </location>
</feature>
<comment type="subcellular location">
    <subcellularLocation>
        <location evidence="6">Golgi apparatus membrane</location>
        <topology evidence="6">Multi-pass membrane protein</topology>
    </subcellularLocation>
    <subcellularLocation>
        <location evidence="1">Membrane</location>
        <topology evidence="1">Multi-pass membrane protein</topology>
    </subcellularLocation>
</comment>
<evidence type="ECO:0000256" key="2">
    <source>
        <dbReference type="ARBA" id="ARBA00010596"/>
    </source>
</evidence>
<feature type="transmembrane region" description="Helical" evidence="6">
    <location>
        <begin position="104"/>
        <end position="122"/>
    </location>
</feature>
<keyword evidence="3 6" id="KW-0812">Transmembrane</keyword>
<keyword evidence="4 6" id="KW-1133">Transmembrane helix</keyword>
<dbReference type="InterPro" id="IPR006977">
    <property type="entry name" value="Yip1_dom"/>
</dbReference>
<reference evidence="8 9" key="1">
    <citation type="submission" date="2024-04" db="EMBL/GenBank/DDBJ databases">
        <title>genome sequences of Mucor flavus KT1a and Helicostylum pulchrum KT1b strains isolation_sourced from the surface of a dry-aged beef.</title>
        <authorList>
            <person name="Toyotome T."/>
            <person name="Hosono M."/>
            <person name="Torimaru M."/>
            <person name="Fukuda K."/>
            <person name="Mikami N."/>
        </authorList>
    </citation>
    <scope>NUCLEOTIDE SEQUENCE [LARGE SCALE GENOMIC DNA]</scope>
    <source>
        <strain evidence="8 9">KT1b</strain>
    </source>
</reference>
<keyword evidence="9" id="KW-1185">Reference proteome</keyword>
<dbReference type="PANTHER" id="PTHR21236:SF1">
    <property type="entry name" value="PROTEIN YIPF6"/>
    <property type="match status" value="1"/>
</dbReference>
<evidence type="ECO:0000259" key="7">
    <source>
        <dbReference type="Pfam" id="PF04893"/>
    </source>
</evidence>
<keyword evidence="5 6" id="KW-0472">Membrane</keyword>
<dbReference type="InterPro" id="IPR045231">
    <property type="entry name" value="Yip1/4-like"/>
</dbReference>
<evidence type="ECO:0000313" key="8">
    <source>
        <dbReference type="EMBL" id="GAA5805174.1"/>
    </source>
</evidence>
<evidence type="ECO:0000256" key="5">
    <source>
        <dbReference type="ARBA" id="ARBA00023136"/>
    </source>
</evidence>
<evidence type="ECO:0000256" key="1">
    <source>
        <dbReference type="ARBA" id="ARBA00004141"/>
    </source>
</evidence>
<comment type="caution">
    <text evidence="6">Lacks conserved residue(s) required for the propagation of feature annotation.</text>
</comment>
<organism evidence="8 9">
    <name type="scientific">Helicostylum pulchrum</name>
    <dbReference type="NCBI Taxonomy" id="562976"/>
    <lineage>
        <taxon>Eukaryota</taxon>
        <taxon>Fungi</taxon>
        <taxon>Fungi incertae sedis</taxon>
        <taxon>Mucoromycota</taxon>
        <taxon>Mucoromycotina</taxon>
        <taxon>Mucoromycetes</taxon>
        <taxon>Mucorales</taxon>
        <taxon>Mucorineae</taxon>
        <taxon>Mucoraceae</taxon>
        <taxon>Helicostylum</taxon>
    </lineage>
</organism>
<accession>A0ABP9YDZ9</accession>
<comment type="caution">
    <text evidence="8">The sequence shown here is derived from an EMBL/GenBank/DDBJ whole genome shotgun (WGS) entry which is preliminary data.</text>
</comment>
<sequence length="240" mass="26462">MLSPASEQHENPFISSPVLVNNSSMIEPDLDLTGQSTTKPTPVVPVTDHNNIQPVETTSTYTGEDTLDEPVTVTIMRDLKKVAYKLLQVLHPNGDRNVLRDWDLWGPLLLCLTLAILLSVRAPDAQAVPIFTGVFVIVWLGAAIVTLNAKLLGGCVSFFQSVCVIGYCLFPIVVSAIVATFVKIIWVRLPVTIVSFIWSTYASVGFMSESQVHLENRRALAVSKKQCVTYISSFNFFKYA</sequence>
<feature type="transmembrane region" description="Helical" evidence="6">
    <location>
        <begin position="156"/>
        <end position="179"/>
    </location>
</feature>
<gene>
    <name evidence="8" type="ORF">HPULCUR_010688</name>
</gene>
<dbReference type="Pfam" id="PF04893">
    <property type="entry name" value="Yip1"/>
    <property type="match status" value="1"/>
</dbReference>
<comment type="similarity">
    <text evidence="2 6">Belongs to the YIP1 family.</text>
</comment>
<dbReference type="PANTHER" id="PTHR21236">
    <property type="entry name" value="GOLGI MEMBRANE PROTEIN YIP1"/>
    <property type="match status" value="1"/>
</dbReference>
<name>A0ABP9YDZ9_9FUNG</name>
<proteinExistence type="inferred from homology"/>
<evidence type="ECO:0000256" key="6">
    <source>
        <dbReference type="RuleBase" id="RU361264"/>
    </source>
</evidence>
<protein>
    <recommendedName>
        <fullName evidence="6">Protein YIP</fullName>
    </recommendedName>
</protein>
<feature type="domain" description="Yip1" evidence="7">
    <location>
        <begin position="96"/>
        <end position="222"/>
    </location>
</feature>
<dbReference type="EMBL" id="BAABUJ010000042">
    <property type="protein sequence ID" value="GAA5805174.1"/>
    <property type="molecule type" value="Genomic_DNA"/>
</dbReference>
<feature type="transmembrane region" description="Helical" evidence="6">
    <location>
        <begin position="185"/>
        <end position="208"/>
    </location>
</feature>
<evidence type="ECO:0000256" key="3">
    <source>
        <dbReference type="ARBA" id="ARBA00022692"/>
    </source>
</evidence>
<evidence type="ECO:0000313" key="9">
    <source>
        <dbReference type="Proteomes" id="UP001476247"/>
    </source>
</evidence>
<evidence type="ECO:0000256" key="4">
    <source>
        <dbReference type="ARBA" id="ARBA00022989"/>
    </source>
</evidence>